<dbReference type="Proteomes" id="UP000242791">
    <property type="component" value="Unassembled WGS sequence"/>
</dbReference>
<keyword evidence="3" id="KW-1185">Reference proteome</keyword>
<reference evidence="2 3" key="1">
    <citation type="submission" date="2015-08" db="EMBL/GenBank/DDBJ databases">
        <title>Emmonsia species relationships and genome sequence.</title>
        <authorList>
            <person name="Cuomo C.A."/>
            <person name="Schwartz I.S."/>
            <person name="Kenyon C."/>
            <person name="De Hoog G.S."/>
            <person name="Govender N.P."/>
            <person name="Botha A."/>
            <person name="Moreno L."/>
            <person name="De Vries M."/>
            <person name="Munoz J.F."/>
            <person name="Stielow J.B."/>
        </authorList>
    </citation>
    <scope>NUCLEOTIDE SEQUENCE [LARGE SCALE GENOMIC DNA]</scope>
    <source>
        <strain evidence="2 3">EI222</strain>
    </source>
</reference>
<dbReference type="EMBL" id="LGTZ01001655">
    <property type="protein sequence ID" value="OJD20891.1"/>
    <property type="molecule type" value="Genomic_DNA"/>
</dbReference>
<feature type="region of interest" description="Disordered" evidence="1">
    <location>
        <begin position="94"/>
        <end position="158"/>
    </location>
</feature>
<accession>A0A1J9QKZ1</accession>
<evidence type="ECO:0000256" key="1">
    <source>
        <dbReference type="SAM" id="MobiDB-lite"/>
    </source>
</evidence>
<proteinExistence type="predicted"/>
<protein>
    <submittedName>
        <fullName evidence="2">Uncharacterized protein</fullName>
    </submittedName>
</protein>
<organism evidence="2 3">
    <name type="scientific">Blastomyces percursus</name>
    <dbReference type="NCBI Taxonomy" id="1658174"/>
    <lineage>
        <taxon>Eukaryota</taxon>
        <taxon>Fungi</taxon>
        <taxon>Dikarya</taxon>
        <taxon>Ascomycota</taxon>
        <taxon>Pezizomycotina</taxon>
        <taxon>Eurotiomycetes</taxon>
        <taxon>Eurotiomycetidae</taxon>
        <taxon>Onygenales</taxon>
        <taxon>Ajellomycetaceae</taxon>
        <taxon>Blastomyces</taxon>
    </lineage>
</organism>
<dbReference type="VEuPathDB" id="FungiDB:ACJ73_07773"/>
<name>A0A1J9QKZ1_9EURO</name>
<feature type="compositionally biased region" description="Basic and acidic residues" evidence="1">
    <location>
        <begin position="125"/>
        <end position="138"/>
    </location>
</feature>
<gene>
    <name evidence="2" type="ORF">ACJ73_07773</name>
</gene>
<comment type="caution">
    <text evidence="2">The sequence shown here is derived from an EMBL/GenBank/DDBJ whole genome shotgun (WGS) entry which is preliminary data.</text>
</comment>
<dbReference type="OrthoDB" id="5421421at2759"/>
<dbReference type="AlphaFoldDB" id="A0A1J9QKZ1"/>
<evidence type="ECO:0000313" key="3">
    <source>
        <dbReference type="Proteomes" id="UP000242791"/>
    </source>
</evidence>
<feature type="compositionally biased region" description="Low complexity" evidence="1">
    <location>
        <begin position="143"/>
        <end position="155"/>
    </location>
</feature>
<dbReference type="STRING" id="1658174.A0A1J9QKZ1"/>
<sequence>MNSFLDHGFVSPHPSFASPPNPYDHCSPSSGNIPTPISLSDSTFLEPRLSPSQSHYSWDFYYYIPDAGTHHGLGITHTNSAYIQSGAFAFDSSPNRPWTSPAIPTPHSAQQRTFPNIAPDPEGLQNERRISHSTEAARRRSGSSRPSSNSKSKTSQMDKENDYILWLKDQCNLPWKTIVERTNNEFGTNHKASRLQMRMTRLKQRQHEIIARKMQEFGGLRWPASQCELKWQELKQT</sequence>
<evidence type="ECO:0000313" key="2">
    <source>
        <dbReference type="EMBL" id="OJD20891.1"/>
    </source>
</evidence>